<proteinExistence type="predicted"/>
<gene>
    <name evidence="1" type="ORF">AVDCRST_MAG94-4622</name>
</gene>
<sequence>MGSINCRVTKYERSRRSSQYHWLSNAPFPKGQSLLKV</sequence>
<evidence type="ECO:0000313" key="1">
    <source>
        <dbReference type="EMBL" id="CAA9377104.1"/>
    </source>
</evidence>
<dbReference type="AlphaFoldDB" id="A0A6J4N4C4"/>
<accession>A0A6J4N4C4</accession>
<dbReference type="EMBL" id="CADCTY010001593">
    <property type="protein sequence ID" value="CAA9377104.1"/>
    <property type="molecule type" value="Genomic_DNA"/>
</dbReference>
<reference evidence="1" key="1">
    <citation type="submission" date="2020-02" db="EMBL/GenBank/DDBJ databases">
        <authorList>
            <person name="Meier V. D."/>
        </authorList>
    </citation>
    <scope>NUCLEOTIDE SEQUENCE</scope>
    <source>
        <strain evidence="1">AVDCRST_MAG94</strain>
    </source>
</reference>
<name>A0A6J4N4C4_9CYAN</name>
<protein>
    <submittedName>
        <fullName evidence="1">Uncharacterized protein</fullName>
    </submittedName>
</protein>
<organism evidence="1">
    <name type="scientific">uncultured Leptolyngbya sp</name>
    <dbReference type="NCBI Taxonomy" id="332963"/>
    <lineage>
        <taxon>Bacteria</taxon>
        <taxon>Bacillati</taxon>
        <taxon>Cyanobacteriota</taxon>
        <taxon>Cyanophyceae</taxon>
        <taxon>Leptolyngbyales</taxon>
        <taxon>Leptolyngbyaceae</taxon>
        <taxon>Leptolyngbya group</taxon>
        <taxon>Leptolyngbya</taxon>
        <taxon>environmental samples</taxon>
    </lineage>
</organism>